<dbReference type="InterPro" id="IPR012349">
    <property type="entry name" value="Split_barrel_FMN-bd"/>
</dbReference>
<evidence type="ECO:0008006" key="4">
    <source>
        <dbReference type="Google" id="ProtNLM"/>
    </source>
</evidence>
<dbReference type="GO" id="GO:0016627">
    <property type="term" value="F:oxidoreductase activity, acting on the CH-CH group of donors"/>
    <property type="evidence" value="ECO:0007669"/>
    <property type="project" value="TreeGrafter"/>
</dbReference>
<gene>
    <name evidence="2" type="ORF">HNR67_002104</name>
</gene>
<sequence>MPMPVQDRIEFLAAPRVAILAVTRENRGPLAVPVWYDFRDGEVLVWTRSSSRKALLIRKAGRFTLAVQHPEPPYGYVTVEGPVTTWQPDPARADLVRLTTRYLPADAAARFVDNTRTPDAVLLGMRPESWISGSPAS</sequence>
<evidence type="ECO:0000256" key="1">
    <source>
        <dbReference type="ARBA" id="ARBA00023002"/>
    </source>
</evidence>
<dbReference type="EMBL" id="JACHMH010000001">
    <property type="protein sequence ID" value="MBB4675986.1"/>
    <property type="molecule type" value="Genomic_DNA"/>
</dbReference>
<keyword evidence="3" id="KW-1185">Reference proteome</keyword>
<dbReference type="InterPro" id="IPR052019">
    <property type="entry name" value="F420H2_bilvrd_red/Heme_oxyg"/>
</dbReference>
<protein>
    <recommendedName>
        <fullName evidence="4">Pyridoxamine 5'-phosphate oxidase</fullName>
    </recommendedName>
</protein>
<dbReference type="AlphaFoldDB" id="A0A7W7C7N3"/>
<dbReference type="PANTHER" id="PTHR35176">
    <property type="entry name" value="HEME OXYGENASE HI_0854-RELATED"/>
    <property type="match status" value="1"/>
</dbReference>
<dbReference type="SUPFAM" id="SSF50475">
    <property type="entry name" value="FMN-binding split barrel"/>
    <property type="match status" value="1"/>
</dbReference>
<dbReference type="GO" id="GO:0005829">
    <property type="term" value="C:cytosol"/>
    <property type="evidence" value="ECO:0007669"/>
    <property type="project" value="TreeGrafter"/>
</dbReference>
<comment type="caution">
    <text evidence="2">The sequence shown here is derived from an EMBL/GenBank/DDBJ whole genome shotgun (WGS) entry which is preliminary data.</text>
</comment>
<evidence type="ECO:0000313" key="3">
    <source>
        <dbReference type="Proteomes" id="UP000533598"/>
    </source>
</evidence>
<dbReference type="Proteomes" id="UP000533598">
    <property type="component" value="Unassembled WGS sequence"/>
</dbReference>
<dbReference type="Pfam" id="PF12900">
    <property type="entry name" value="Pyridox_ox_2"/>
    <property type="match status" value="1"/>
</dbReference>
<proteinExistence type="predicted"/>
<accession>A0A7W7C7N3</accession>
<evidence type="ECO:0000313" key="2">
    <source>
        <dbReference type="EMBL" id="MBB4675986.1"/>
    </source>
</evidence>
<reference evidence="2 3" key="1">
    <citation type="submission" date="2020-08" db="EMBL/GenBank/DDBJ databases">
        <title>Sequencing the genomes of 1000 actinobacteria strains.</title>
        <authorList>
            <person name="Klenk H.-P."/>
        </authorList>
    </citation>
    <scope>NUCLEOTIDE SEQUENCE [LARGE SCALE GENOMIC DNA]</scope>
    <source>
        <strain evidence="2 3">DSM 44230</strain>
    </source>
</reference>
<dbReference type="GO" id="GO:0070967">
    <property type="term" value="F:coenzyme F420 binding"/>
    <property type="evidence" value="ECO:0007669"/>
    <property type="project" value="TreeGrafter"/>
</dbReference>
<name>A0A7W7C7N3_9PSEU</name>
<keyword evidence="1" id="KW-0560">Oxidoreductase</keyword>
<organism evidence="2 3">
    <name type="scientific">Crossiella cryophila</name>
    <dbReference type="NCBI Taxonomy" id="43355"/>
    <lineage>
        <taxon>Bacteria</taxon>
        <taxon>Bacillati</taxon>
        <taxon>Actinomycetota</taxon>
        <taxon>Actinomycetes</taxon>
        <taxon>Pseudonocardiales</taxon>
        <taxon>Pseudonocardiaceae</taxon>
        <taxon>Crossiella</taxon>
    </lineage>
</organism>
<dbReference type="InterPro" id="IPR024747">
    <property type="entry name" value="Pyridox_Oxase-rel"/>
</dbReference>
<dbReference type="PANTHER" id="PTHR35176:SF6">
    <property type="entry name" value="HEME OXYGENASE HI_0854-RELATED"/>
    <property type="match status" value="1"/>
</dbReference>
<dbReference type="Gene3D" id="2.30.110.10">
    <property type="entry name" value="Electron Transport, Fmn-binding Protein, Chain A"/>
    <property type="match status" value="1"/>
</dbReference>